<comment type="function">
    <text evidence="14">Catalyzes the reduction of glutathione disulfide (GSSG) to reduced glutathione (GSH).</text>
</comment>
<keyword evidence="11" id="KW-0520">NAD</keyword>
<dbReference type="Proteomes" id="UP000003678">
    <property type="component" value="Unassembled WGS sequence"/>
</dbReference>
<dbReference type="PRINTS" id="PR00411">
    <property type="entry name" value="PNDRDTASEI"/>
</dbReference>
<dbReference type="GO" id="GO:0005829">
    <property type="term" value="C:cytosol"/>
    <property type="evidence" value="ECO:0007669"/>
    <property type="project" value="TreeGrafter"/>
</dbReference>
<evidence type="ECO:0000256" key="10">
    <source>
        <dbReference type="PIRSR" id="PIRSR000350-2"/>
    </source>
</evidence>
<dbReference type="PRINTS" id="PR00368">
    <property type="entry name" value="FADPNR"/>
</dbReference>
<evidence type="ECO:0000256" key="2">
    <source>
        <dbReference type="ARBA" id="ARBA00011738"/>
    </source>
</evidence>
<evidence type="ECO:0000256" key="7">
    <source>
        <dbReference type="ARBA" id="ARBA00023157"/>
    </source>
</evidence>
<evidence type="ECO:0000256" key="6">
    <source>
        <dbReference type="ARBA" id="ARBA00023002"/>
    </source>
</evidence>
<gene>
    <name evidence="17" type="primary">gor</name>
    <name evidence="17" type="ORF">BCETI_3000290</name>
</gene>
<dbReference type="SUPFAM" id="SSF51905">
    <property type="entry name" value="FAD/NAD(P)-binding domain"/>
    <property type="match status" value="1"/>
</dbReference>
<dbReference type="Pfam" id="PF02852">
    <property type="entry name" value="Pyr_redox_dim"/>
    <property type="match status" value="1"/>
</dbReference>
<dbReference type="EMBL" id="ACJD01000003">
    <property type="protein sequence ID" value="EEH14540.1"/>
    <property type="molecule type" value="Genomic_DNA"/>
</dbReference>
<organism evidence="17 18">
    <name type="scientific">Brucella ceti str. Cudo</name>
    <dbReference type="NCBI Taxonomy" id="595497"/>
    <lineage>
        <taxon>Bacteria</taxon>
        <taxon>Pseudomonadati</taxon>
        <taxon>Pseudomonadota</taxon>
        <taxon>Alphaproteobacteria</taxon>
        <taxon>Hyphomicrobiales</taxon>
        <taxon>Brucellaceae</taxon>
        <taxon>Brucella/Ochrobactrum group</taxon>
        <taxon>Brucella</taxon>
    </lineage>
</organism>
<dbReference type="GO" id="GO:0050660">
    <property type="term" value="F:flavin adenine dinucleotide binding"/>
    <property type="evidence" value="ECO:0007669"/>
    <property type="project" value="InterPro"/>
</dbReference>
<dbReference type="InterPro" id="IPR012999">
    <property type="entry name" value="Pyr_OxRdtase_I_AS"/>
</dbReference>
<evidence type="ECO:0000256" key="5">
    <source>
        <dbReference type="ARBA" id="ARBA00022857"/>
    </source>
</evidence>
<evidence type="ECO:0000256" key="4">
    <source>
        <dbReference type="ARBA" id="ARBA00022827"/>
    </source>
</evidence>
<proteinExistence type="inferred from homology"/>
<evidence type="ECO:0000256" key="8">
    <source>
        <dbReference type="ARBA" id="ARBA00023284"/>
    </source>
</evidence>
<feature type="binding site" evidence="11">
    <location>
        <position position="74"/>
    </location>
    <ligand>
        <name>FAD</name>
        <dbReference type="ChEBI" id="CHEBI:57692"/>
    </ligand>
</feature>
<dbReference type="NCBIfam" id="TIGR01424">
    <property type="entry name" value="gluta_reduc_2"/>
    <property type="match status" value="1"/>
</dbReference>
<dbReference type="InterPro" id="IPR004099">
    <property type="entry name" value="Pyr_nucl-diS_OxRdtase_dimer"/>
</dbReference>
<name>C0G6A6_9HYPH</name>
<evidence type="ECO:0000256" key="3">
    <source>
        <dbReference type="ARBA" id="ARBA00022630"/>
    </source>
</evidence>
<protein>
    <recommendedName>
        <fullName evidence="14">Glutathione reductase</fullName>
        <shortName evidence="14">GRase</shortName>
        <ecNumber evidence="14">1.8.1.7</ecNumber>
    </recommendedName>
</protein>
<keyword evidence="6 13" id="KW-0560">Oxidoreductase</keyword>
<dbReference type="Gene3D" id="3.30.390.30">
    <property type="match status" value="1"/>
</dbReference>
<dbReference type="GO" id="GO:0006749">
    <property type="term" value="P:glutathione metabolic process"/>
    <property type="evidence" value="ECO:0007669"/>
    <property type="project" value="InterPro"/>
</dbReference>
<dbReference type="GO" id="GO:0045454">
    <property type="term" value="P:cell redox homeostasis"/>
    <property type="evidence" value="ECO:0007669"/>
    <property type="project" value="InterPro"/>
</dbReference>
<feature type="domain" description="Pyridine nucleotide-disulphide oxidoreductase dimerisation" evidence="15">
    <location>
        <begin position="363"/>
        <end position="471"/>
    </location>
</feature>
<evidence type="ECO:0000256" key="11">
    <source>
        <dbReference type="PIRSR" id="PIRSR000350-3"/>
    </source>
</evidence>
<dbReference type="SUPFAM" id="SSF55424">
    <property type="entry name" value="FAD/NAD-linked reductases, dimerisation (C-terminal) domain"/>
    <property type="match status" value="1"/>
</dbReference>
<dbReference type="PROSITE" id="PS00076">
    <property type="entry name" value="PYRIDINE_REDOX_1"/>
    <property type="match status" value="1"/>
</dbReference>
<dbReference type="GO" id="GO:0008168">
    <property type="term" value="F:methyltransferase activity"/>
    <property type="evidence" value="ECO:0007669"/>
    <property type="project" value="UniProtKB-KW"/>
</dbReference>
<feature type="active site" description="Proton acceptor" evidence="10">
    <location>
        <position position="461"/>
    </location>
</feature>
<keyword evidence="17" id="KW-0808">Transferase</keyword>
<evidence type="ECO:0000313" key="18">
    <source>
        <dbReference type="Proteomes" id="UP000003678"/>
    </source>
</evidence>
<dbReference type="Pfam" id="PF07992">
    <property type="entry name" value="Pyr_redox_2"/>
    <property type="match status" value="1"/>
</dbReference>
<evidence type="ECO:0000256" key="1">
    <source>
        <dbReference type="ARBA" id="ARBA00007532"/>
    </source>
</evidence>
<feature type="disulfide bond" description="Redox-active" evidence="12">
    <location>
        <begin position="65"/>
        <end position="70"/>
    </location>
</feature>
<dbReference type="InterPro" id="IPR006324">
    <property type="entry name" value="GSHR"/>
</dbReference>
<reference evidence="17 18" key="1">
    <citation type="submission" date="2009-03" db="EMBL/GenBank/DDBJ databases">
        <authorList>
            <person name="Setubal J.C."/>
            <person name="Boyle S."/>
            <person name="Crasta O.R."/>
            <person name="Gillespie J.J."/>
            <person name="Kenyon R.W."/>
            <person name="Lu J."/>
            <person name="Mane S."/>
            <person name="Nagrani S."/>
            <person name="Shallom J.M."/>
            <person name="Shallom S."/>
            <person name="Shukla M."/>
            <person name="Snyder E.E."/>
            <person name="Sobral B.W."/>
            <person name="Wattam A.R."/>
            <person name="Will R."/>
            <person name="Williams K."/>
            <person name="Yoo H."/>
            <person name="Bruce D.H."/>
            <person name="Detter C."/>
            <person name="Munk C."/>
            <person name="Brettin T.S."/>
            <person name="Ficht T."/>
        </authorList>
    </citation>
    <scope>NUCLEOTIDE SEQUENCE [LARGE SCALE GENOMIC DNA]</scope>
    <source>
        <strain evidence="17 18">Cudo</strain>
    </source>
</reference>
<keyword evidence="11" id="KW-0547">Nucleotide-binding</keyword>
<dbReference type="FunFam" id="3.50.50.60:FF:000051">
    <property type="entry name" value="Glutathione reductase"/>
    <property type="match status" value="1"/>
</dbReference>
<keyword evidence="3 13" id="KW-0285">Flavoprotein</keyword>
<keyword evidence="7" id="KW-1015">Disulfide bond</keyword>
<dbReference type="PANTHER" id="PTHR42737:SF2">
    <property type="entry name" value="GLUTATHIONE REDUCTASE"/>
    <property type="match status" value="1"/>
</dbReference>
<dbReference type="InterPro" id="IPR023753">
    <property type="entry name" value="FAD/NAD-binding_dom"/>
</dbReference>
<evidence type="ECO:0000256" key="9">
    <source>
        <dbReference type="ARBA" id="ARBA00049142"/>
    </source>
</evidence>
<accession>C0G6A6</accession>
<comment type="similarity">
    <text evidence="1 13">Belongs to the class-I pyridine nucleotide-disulfide oxidoreductase family.</text>
</comment>
<dbReference type="GO" id="GO:0050661">
    <property type="term" value="F:NADP binding"/>
    <property type="evidence" value="ECO:0007669"/>
    <property type="project" value="InterPro"/>
</dbReference>
<feature type="binding site" evidence="11">
    <location>
        <position position="328"/>
    </location>
    <ligand>
        <name>FAD</name>
        <dbReference type="ChEBI" id="CHEBI:57692"/>
    </ligand>
</feature>
<dbReference type="GO" id="GO:0034599">
    <property type="term" value="P:cellular response to oxidative stress"/>
    <property type="evidence" value="ECO:0007669"/>
    <property type="project" value="TreeGrafter"/>
</dbReference>
<dbReference type="InterPro" id="IPR001100">
    <property type="entry name" value="Pyr_nuc-diS_OxRdtase"/>
</dbReference>
<feature type="domain" description="FAD/NAD(P)-binding" evidence="16">
    <location>
        <begin position="28"/>
        <end position="343"/>
    </location>
</feature>
<keyword evidence="17" id="KW-0489">Methyltransferase</keyword>
<keyword evidence="4 11" id="KW-0274">FAD</keyword>
<evidence type="ECO:0000256" key="12">
    <source>
        <dbReference type="PIRSR" id="PIRSR000350-4"/>
    </source>
</evidence>
<dbReference type="Gene3D" id="3.50.50.60">
    <property type="entry name" value="FAD/NAD(P)-binding domain"/>
    <property type="match status" value="2"/>
</dbReference>
<sequence>MERVAPPLQNRNLSITLEAGISMTGFDYDLFVIGGGSGGVRAGRLAGAIGKKVGLAEEYRMGGTCVIRGCVPKKLFVYASQFPEHFEDSAGYGWSMGEAAFDWKKLIAAKDKEISRLEGLYRKGLENSHVDIFASRAELIDEHTIELKADGRRVTADKILIATGGQPNTHESLPGHEYCISSNEAFHLEELPKSIVIAGGGYIAVEFANIFHGLGVETTLVYRGKEILSRFDHDIRSLLHETMEAKGIRILCGAIFEKVEKKADGKLSVELSNGETLETDQAMLALGRIPNTDGLGLEKAGVKIDKSGAIEVDDYSRTNVENIWAVGDVTNRVQLTPVAIHEAMCFLETAFKDNPTKPDHELIATAVFSQPEIGTVGLSEDEAAKKYPELEIYRALFRPMKNTLSGRSEKTLMKLVVESKSRKVLGAHIMGPDAGEMAQLLGISLKAGATKDDFDRTMAVHPTATEELVTMYKPTYRVVNGKKIEG</sequence>
<evidence type="ECO:0000259" key="15">
    <source>
        <dbReference type="Pfam" id="PF02852"/>
    </source>
</evidence>
<dbReference type="GO" id="GO:0032259">
    <property type="term" value="P:methylation"/>
    <property type="evidence" value="ECO:0007669"/>
    <property type="project" value="UniProtKB-KW"/>
</dbReference>
<feature type="binding site" evidence="11">
    <location>
        <position position="287"/>
    </location>
    <ligand>
        <name>NAD(+)</name>
        <dbReference type="ChEBI" id="CHEBI:57540"/>
    </ligand>
</feature>
<evidence type="ECO:0000256" key="14">
    <source>
        <dbReference type="RuleBase" id="RU365040"/>
    </source>
</evidence>
<dbReference type="AlphaFoldDB" id="C0G6A6"/>
<dbReference type="InterPro" id="IPR036188">
    <property type="entry name" value="FAD/NAD-bd_sf"/>
</dbReference>
<comment type="caution">
    <text evidence="17">The sequence shown here is derived from an EMBL/GenBank/DDBJ whole genome shotgun (WGS) entry which is preliminary data.</text>
</comment>
<dbReference type="NCBIfam" id="NF004776">
    <property type="entry name" value="PRK06116.1"/>
    <property type="match status" value="1"/>
</dbReference>
<keyword evidence="8 13" id="KW-0676">Redox-active center</keyword>
<dbReference type="EC" id="1.8.1.7" evidence="14"/>
<keyword evidence="5 14" id="KW-0521">NADP</keyword>
<dbReference type="InterPro" id="IPR046952">
    <property type="entry name" value="GSHR/TRXR-like"/>
</dbReference>
<dbReference type="PIRSF" id="PIRSF000350">
    <property type="entry name" value="Mercury_reductase_MerA"/>
    <property type="match status" value="1"/>
</dbReference>
<comment type="cofactor">
    <cofactor evidence="11">
        <name>FAD</name>
        <dbReference type="ChEBI" id="CHEBI:57692"/>
    </cofactor>
    <text evidence="11">Binds 1 FAD per subunit.</text>
</comment>
<dbReference type="InterPro" id="IPR016156">
    <property type="entry name" value="FAD/NAD-linked_Rdtase_dimer_sf"/>
</dbReference>
<evidence type="ECO:0000259" key="16">
    <source>
        <dbReference type="Pfam" id="PF07992"/>
    </source>
</evidence>
<evidence type="ECO:0000313" key="17">
    <source>
        <dbReference type="EMBL" id="EEH14540.1"/>
    </source>
</evidence>
<dbReference type="GO" id="GO:0004362">
    <property type="term" value="F:glutathione-disulfide reductase (NADPH) activity"/>
    <property type="evidence" value="ECO:0007669"/>
    <property type="project" value="UniProtKB-EC"/>
</dbReference>
<dbReference type="PANTHER" id="PTHR42737">
    <property type="entry name" value="GLUTATHIONE REDUCTASE"/>
    <property type="match status" value="1"/>
</dbReference>
<evidence type="ECO:0000256" key="13">
    <source>
        <dbReference type="RuleBase" id="RU003691"/>
    </source>
</evidence>
<comment type="catalytic activity">
    <reaction evidence="9 14">
        <text>2 glutathione + NADP(+) = glutathione disulfide + NADPH + H(+)</text>
        <dbReference type="Rhea" id="RHEA:11740"/>
        <dbReference type="ChEBI" id="CHEBI:15378"/>
        <dbReference type="ChEBI" id="CHEBI:57783"/>
        <dbReference type="ChEBI" id="CHEBI:57925"/>
        <dbReference type="ChEBI" id="CHEBI:58297"/>
        <dbReference type="ChEBI" id="CHEBI:58349"/>
        <dbReference type="EC" id="1.8.1.7"/>
    </reaction>
</comment>
<comment type="subunit">
    <text evidence="2">Homodimer.</text>
</comment>
<feature type="binding site" evidence="11">
    <location>
        <begin position="199"/>
        <end position="206"/>
    </location>
    <ligand>
        <name>NAD(+)</name>
        <dbReference type="ChEBI" id="CHEBI:57540"/>
    </ligand>
</feature>